<accession>A0A7Y4KJI7</accession>
<dbReference type="Proteomes" id="UP000563426">
    <property type="component" value="Unassembled WGS sequence"/>
</dbReference>
<organism evidence="1 2">
    <name type="scientific">Corallococcus exercitus</name>
    <dbReference type="NCBI Taxonomy" id="2316736"/>
    <lineage>
        <taxon>Bacteria</taxon>
        <taxon>Pseudomonadati</taxon>
        <taxon>Myxococcota</taxon>
        <taxon>Myxococcia</taxon>
        <taxon>Myxococcales</taxon>
        <taxon>Cystobacterineae</taxon>
        <taxon>Myxococcaceae</taxon>
        <taxon>Corallococcus</taxon>
    </lineage>
</organism>
<evidence type="ECO:0000313" key="1">
    <source>
        <dbReference type="EMBL" id="NOK34470.1"/>
    </source>
</evidence>
<dbReference type="PROSITE" id="PS51257">
    <property type="entry name" value="PROKAR_LIPOPROTEIN"/>
    <property type="match status" value="1"/>
</dbReference>
<dbReference type="AlphaFoldDB" id="A0A7Y4KJI7"/>
<gene>
    <name evidence="1" type="ORF">HMI49_14815</name>
</gene>
<evidence type="ECO:0000313" key="2">
    <source>
        <dbReference type="Proteomes" id="UP000563426"/>
    </source>
</evidence>
<protein>
    <submittedName>
        <fullName evidence="1">Uncharacterized protein</fullName>
    </submittedName>
</protein>
<dbReference type="EMBL" id="JABFJV010000071">
    <property type="protein sequence ID" value="NOK34470.1"/>
    <property type="molecule type" value="Genomic_DNA"/>
</dbReference>
<comment type="caution">
    <text evidence="1">The sequence shown here is derived from an EMBL/GenBank/DDBJ whole genome shotgun (WGS) entry which is preliminary data.</text>
</comment>
<sequence>MKASMRALLGASLAIAGCGHARREVTEAYDTDRIRAAVFQHVLAQPFSEASLGDGLVYCLDFESYKSAPFSGWNREGPRFVVPVDECKISAAGVTLAGRRPGAVAGTAAKITGSFLSVRDFDWATRDKVHATLNVYCGGLCGGWSDVELVRSGDGWEVTSLENRGRY</sequence>
<keyword evidence="2" id="KW-1185">Reference proteome</keyword>
<name>A0A7Y4KJI7_9BACT</name>
<reference evidence="1 2" key="1">
    <citation type="submission" date="2020-05" db="EMBL/GenBank/DDBJ databases">
        <authorList>
            <person name="Whitworth D."/>
        </authorList>
    </citation>
    <scope>NUCLEOTIDE SEQUENCE [LARGE SCALE GENOMIC DNA]</scope>
    <source>
        <strain evidence="1 2">AB043B</strain>
    </source>
</reference>
<dbReference type="RefSeq" id="WP_171435518.1">
    <property type="nucleotide sequence ID" value="NZ_JABFJV010000071.1"/>
</dbReference>
<proteinExistence type="predicted"/>